<protein>
    <submittedName>
        <fullName evidence="3 4">Glycosyltransferase</fullName>
    </submittedName>
</protein>
<dbReference type="AlphaFoldDB" id="A0A415RZS6"/>
<dbReference type="CDD" id="cd03801">
    <property type="entry name" value="GT4_PimA-like"/>
    <property type="match status" value="1"/>
</dbReference>
<evidence type="ECO:0000313" key="4">
    <source>
        <dbReference type="EMBL" id="RYT74328.1"/>
    </source>
</evidence>
<evidence type="ECO:0000313" key="3">
    <source>
        <dbReference type="EMBL" id="KAA5274884.1"/>
    </source>
</evidence>
<evidence type="ECO:0000256" key="1">
    <source>
        <dbReference type="ARBA" id="ARBA00022679"/>
    </source>
</evidence>
<dbReference type="SUPFAM" id="SSF53756">
    <property type="entry name" value="UDP-Glycosyltransferase/glycogen phosphorylase"/>
    <property type="match status" value="1"/>
</dbReference>
<evidence type="ECO:0000313" key="6">
    <source>
        <dbReference type="Proteomes" id="UP000335496"/>
    </source>
</evidence>
<evidence type="ECO:0000259" key="2">
    <source>
        <dbReference type="Pfam" id="PF00534"/>
    </source>
</evidence>
<dbReference type="EMBL" id="RCXL01000011">
    <property type="protein sequence ID" value="RYT74328.1"/>
    <property type="molecule type" value="Genomic_DNA"/>
</dbReference>
<gene>
    <name evidence="4" type="ORF">EAJ03_09045</name>
    <name evidence="3" type="ORF">F2Z23_07290</name>
</gene>
<dbReference type="Pfam" id="PF00534">
    <property type="entry name" value="Glycos_transf_1"/>
    <property type="match status" value="1"/>
</dbReference>
<accession>A0A415RZS6</accession>
<sequence>MNKIVFIAPSIKTGGGNRVFIELANILCEEYDISVLFPNNSEEYHTFQKSSNLQYTAIGKKALSKMAKWLNLCRCIRYVNRHLGNADLVISDPIFCLLIPFIKNKKRIYRFIQADDYRIFDDGAILGKGLLLGLYKTLCLRVYRQHVGYLFNSQYVYDRFCQDSKRTDVPLMKVYPAVNHLIFNPKNKDKGHGGISICLVARKHPLKGLQTFIDAYHKLPLEIEDRIASVTLISHDDLSGYDTAGMRIVKPASDYDIATAYSSSDIFISTSWWEGFGLPPLEAMACGCAVICSNSGGVNEFVVTGENCLTFEPKDEDALIKAIMRLANDEALRKSLALHGVETAEKFRWEESAKQMLSVINQSI</sequence>
<dbReference type="InterPro" id="IPR001296">
    <property type="entry name" value="Glyco_trans_1"/>
</dbReference>
<dbReference type="Proteomes" id="UP000291917">
    <property type="component" value="Unassembled WGS sequence"/>
</dbReference>
<reference evidence="3 6" key="1">
    <citation type="journal article" date="2019" name="Nat. Med.">
        <title>A library of human gut bacterial isolates paired with longitudinal multiomics data enables mechanistic microbiome research.</title>
        <authorList>
            <person name="Poyet M."/>
            <person name="Groussin M."/>
            <person name="Gibbons S.M."/>
            <person name="Avila-Pacheco J."/>
            <person name="Jiang X."/>
            <person name="Kearney S.M."/>
            <person name="Perrotta A.R."/>
            <person name="Berdy B."/>
            <person name="Zhao S."/>
            <person name="Lieberman T.D."/>
            <person name="Swanson P.K."/>
            <person name="Smith M."/>
            <person name="Roesemann S."/>
            <person name="Alexander J.E."/>
            <person name="Rich S.A."/>
            <person name="Livny J."/>
            <person name="Vlamakis H."/>
            <person name="Clish C."/>
            <person name="Bullock K."/>
            <person name="Deik A."/>
            <person name="Scott J."/>
            <person name="Pierce K.A."/>
            <person name="Xavier R.J."/>
            <person name="Alm E.J."/>
        </authorList>
    </citation>
    <scope>NUCLEOTIDE SEQUENCE [LARGE SCALE GENOMIC DNA]</scope>
    <source>
        <strain evidence="3 6">BIOML-A1</strain>
    </source>
</reference>
<comment type="caution">
    <text evidence="4">The sequence shown here is derived from an EMBL/GenBank/DDBJ whole genome shotgun (WGS) entry which is preliminary data.</text>
</comment>
<dbReference type="Proteomes" id="UP000335496">
    <property type="component" value="Unassembled WGS sequence"/>
</dbReference>
<dbReference type="PANTHER" id="PTHR46401">
    <property type="entry name" value="GLYCOSYLTRANSFERASE WBBK-RELATED"/>
    <property type="match status" value="1"/>
</dbReference>
<dbReference type="EMBL" id="VVZX01000007">
    <property type="protein sequence ID" value="KAA5274884.1"/>
    <property type="molecule type" value="Genomic_DNA"/>
</dbReference>
<dbReference type="GO" id="GO:0016757">
    <property type="term" value="F:glycosyltransferase activity"/>
    <property type="evidence" value="ECO:0007669"/>
    <property type="project" value="InterPro"/>
</dbReference>
<dbReference type="PANTHER" id="PTHR46401:SF2">
    <property type="entry name" value="GLYCOSYLTRANSFERASE WBBK-RELATED"/>
    <property type="match status" value="1"/>
</dbReference>
<keyword evidence="6" id="KW-1185">Reference proteome</keyword>
<proteinExistence type="predicted"/>
<dbReference type="RefSeq" id="WP_021940274.1">
    <property type="nucleotide sequence ID" value="NZ_DAWCKY010000149.1"/>
</dbReference>
<keyword evidence="1 4" id="KW-0808">Transferase</keyword>
<evidence type="ECO:0000313" key="5">
    <source>
        <dbReference type="Proteomes" id="UP000291917"/>
    </source>
</evidence>
<reference evidence="4 5" key="2">
    <citation type="journal article" date="2019" name="Science, e1252229">
        <title>Invertible promoters mediate bacterial phase variation, antibiotic resistance, and host adaptation in the gut.</title>
        <authorList>
            <person name="Jiang X."/>
            <person name="Hall A.B."/>
            <person name="Arthur T.D."/>
            <person name="Plichta D.R."/>
            <person name="Covington C.T."/>
            <person name="Poyet M."/>
            <person name="Crothers J."/>
            <person name="Moses P.L."/>
            <person name="Tolonen A.C."/>
            <person name="Vlamakis H."/>
            <person name="Alm E.J."/>
            <person name="Xavier R.J."/>
        </authorList>
    </citation>
    <scope>NUCLEOTIDE SEQUENCE [LARGE SCALE GENOMIC DNA]</scope>
    <source>
        <strain evidence="4">Bj_0095</strain>
        <strain evidence="5">bj_0095</strain>
    </source>
</reference>
<dbReference type="GO" id="GO:0009103">
    <property type="term" value="P:lipopolysaccharide biosynthetic process"/>
    <property type="evidence" value="ECO:0007669"/>
    <property type="project" value="TreeGrafter"/>
</dbReference>
<name>A0A415RZS6_9BACE</name>
<dbReference type="Gene3D" id="3.40.50.2000">
    <property type="entry name" value="Glycogen Phosphorylase B"/>
    <property type="match status" value="1"/>
</dbReference>
<organism evidence="4 5">
    <name type="scientific">Bacteroides eggerthii</name>
    <dbReference type="NCBI Taxonomy" id="28111"/>
    <lineage>
        <taxon>Bacteria</taxon>
        <taxon>Pseudomonadati</taxon>
        <taxon>Bacteroidota</taxon>
        <taxon>Bacteroidia</taxon>
        <taxon>Bacteroidales</taxon>
        <taxon>Bacteroidaceae</taxon>
        <taxon>Bacteroides</taxon>
    </lineage>
</organism>
<feature type="domain" description="Glycosyl transferase family 1" evidence="2">
    <location>
        <begin position="252"/>
        <end position="336"/>
    </location>
</feature>